<evidence type="ECO:0000259" key="2">
    <source>
        <dbReference type="Pfam" id="PF10145"/>
    </source>
</evidence>
<feature type="coiled-coil region" evidence="1">
    <location>
        <begin position="631"/>
        <end position="680"/>
    </location>
</feature>
<dbReference type="AlphaFoldDB" id="A0A1G7B1I9"/>
<feature type="coiled-coil region" evidence="1">
    <location>
        <begin position="576"/>
        <end position="603"/>
    </location>
</feature>
<dbReference type="STRING" id="659014.SAMN04487996_10421"/>
<accession>A0A1G7B1I9</accession>
<evidence type="ECO:0000256" key="1">
    <source>
        <dbReference type="SAM" id="Coils"/>
    </source>
</evidence>
<dbReference type="InterPro" id="IPR010090">
    <property type="entry name" value="Phage_tape_meas"/>
</dbReference>
<dbReference type="EMBL" id="FNAN01000004">
    <property type="protein sequence ID" value="SDE20126.1"/>
    <property type="molecule type" value="Genomic_DNA"/>
</dbReference>
<sequence length="1098" mass="120953">MAKSKVDEQAVIELIINNEKSKTSIKEVRQTMIGLERQLLNMKKDDDPAGFEKLRKQLDQVRKAHTQMVGEIRGGDGAFSRMKLNWKEMITGAGLAALAYQGVQKAIQLLPGLANTAGELSDQLADVSKQTGITGQQLQQLNKDLEAIDTRTPVEQLRQLAAVAGKLGYGSREDVLAFVKAADVLNVALGEDLGGNVEETLNDIGKLVAIFGLEEEFGIEKSMLKIGSAINTVGASSQANEGYLVQWAKRFAGIAPNAGISIADTLGMAAAADILGQSSELSSTNIGKMVIAMGKDVPYFARIASMQVKDFSTLLKTDGNEAFLRVLEGARSTTKGVEGLAKMLENLGIEGSEGAAVLGAFAKNTELVRKQQDIANASFEKGTSVIDEFNVKNQNWAAIMDKIEKKLNGYWERAAEGLGPFIEMFGKWAGVVTELDLQLKELNDQQQKVVAVESKFPVLLRRYDELKSKSKLSTEEQAELQKIINTIADEIPEAATGFDKYGNALDFSRGKATEFIESQRTLLETMRQTRRDMLKEEISDLQQRAKVAEYELNLRQKYSVNSGGQLITSPFTKEDFESKRKEAKSFQDQIVALKKDLDALEGRSPVAAPQATTTDAGKPAPKVNLYAGPSKDQAKEALKAQKQLAEDLMKNQQKITLSMLEGQKKEIQDAQFKYDELRKRAGKNAVLLESINEQHGQEVLSINKKYNKKYLEDFDKTVRSHLDGINRDVKEEAQYEQQRRDDEAKRRNKDLFEINNHYQEQIALAKAHGKATTELEKQWKEEVSALTKKQSKESTDDFLAGILNQYRSEMSLADEAGTSKEDIVRNQLERLRLLREKYGTMDIEHQKLVNSEIAKADRELLAIKLDQISKTGQAMTEGGKVIADVLTLTTDNQNEYAEFQKALGLFQIAVDTGTAVASAVAAGTKGDPYTVALRIAAAVAAVTAGMVKAKQLINAADQPERPAFRAEGGPTDLASIQVDKSGNPQGWVSQPTLFSLGRRSYVAGEAGTEYVISNRMLRNPVVADFANMLETMRSTGRAFADGGSTAMPAMPMAPYADLSLAETNMLLRKLLDKDSGWNYNVFEKYQDQIDLTRLRASA</sequence>
<dbReference type="OrthoDB" id="840436at2"/>
<organism evidence="3 4">
    <name type="scientific">Dyadobacter soli</name>
    <dbReference type="NCBI Taxonomy" id="659014"/>
    <lineage>
        <taxon>Bacteria</taxon>
        <taxon>Pseudomonadati</taxon>
        <taxon>Bacteroidota</taxon>
        <taxon>Cytophagia</taxon>
        <taxon>Cytophagales</taxon>
        <taxon>Spirosomataceae</taxon>
        <taxon>Dyadobacter</taxon>
    </lineage>
</organism>
<gene>
    <name evidence="3" type="ORF">SAMN04487996_10421</name>
</gene>
<dbReference type="RefSeq" id="WP_090147808.1">
    <property type="nucleotide sequence ID" value="NZ_FNAN01000004.1"/>
</dbReference>
<keyword evidence="1" id="KW-0175">Coiled coil</keyword>
<evidence type="ECO:0000313" key="3">
    <source>
        <dbReference type="EMBL" id="SDE20126.1"/>
    </source>
</evidence>
<reference evidence="4" key="1">
    <citation type="submission" date="2016-10" db="EMBL/GenBank/DDBJ databases">
        <authorList>
            <person name="Varghese N."/>
            <person name="Submissions S."/>
        </authorList>
    </citation>
    <scope>NUCLEOTIDE SEQUENCE [LARGE SCALE GENOMIC DNA]</scope>
    <source>
        <strain evidence="4">DSM 25329</strain>
    </source>
</reference>
<proteinExistence type="predicted"/>
<dbReference type="Proteomes" id="UP000198748">
    <property type="component" value="Unassembled WGS sequence"/>
</dbReference>
<name>A0A1G7B1I9_9BACT</name>
<protein>
    <submittedName>
        <fullName evidence="3">Phage tail tape measure protein, TP901 family, core region</fullName>
    </submittedName>
</protein>
<dbReference type="Pfam" id="PF10145">
    <property type="entry name" value="PhageMin_Tail"/>
    <property type="match status" value="1"/>
</dbReference>
<feature type="domain" description="Phage tail tape measure protein" evidence="2">
    <location>
        <begin position="140"/>
        <end position="295"/>
    </location>
</feature>
<evidence type="ECO:0000313" key="4">
    <source>
        <dbReference type="Proteomes" id="UP000198748"/>
    </source>
</evidence>
<keyword evidence="4" id="KW-1185">Reference proteome</keyword>
<dbReference type="NCBIfam" id="TIGR01760">
    <property type="entry name" value="tape_meas_TP901"/>
    <property type="match status" value="1"/>
</dbReference>